<feature type="transmembrane region" description="Helical" evidence="1">
    <location>
        <begin position="6"/>
        <end position="29"/>
    </location>
</feature>
<gene>
    <name evidence="2" type="ORF">A2406_01210</name>
</gene>
<proteinExistence type="predicted"/>
<evidence type="ECO:0000313" key="3">
    <source>
        <dbReference type="Proteomes" id="UP000177626"/>
    </source>
</evidence>
<keyword evidence="1" id="KW-0812">Transmembrane</keyword>
<evidence type="ECO:0000256" key="1">
    <source>
        <dbReference type="SAM" id="Phobius"/>
    </source>
</evidence>
<dbReference type="Proteomes" id="UP000177626">
    <property type="component" value="Unassembled WGS sequence"/>
</dbReference>
<evidence type="ECO:0000313" key="2">
    <source>
        <dbReference type="EMBL" id="OGY93261.1"/>
    </source>
</evidence>
<reference evidence="2 3" key="1">
    <citation type="journal article" date="2016" name="Nat. Commun.">
        <title>Thousands of microbial genomes shed light on interconnected biogeochemical processes in an aquifer system.</title>
        <authorList>
            <person name="Anantharaman K."/>
            <person name="Brown C.T."/>
            <person name="Hug L.A."/>
            <person name="Sharon I."/>
            <person name="Castelle C.J."/>
            <person name="Probst A.J."/>
            <person name="Thomas B.C."/>
            <person name="Singh A."/>
            <person name="Wilkins M.J."/>
            <person name="Karaoz U."/>
            <person name="Brodie E.L."/>
            <person name="Williams K.H."/>
            <person name="Hubbard S.S."/>
            <person name="Banfield J.F."/>
        </authorList>
    </citation>
    <scope>NUCLEOTIDE SEQUENCE [LARGE SCALE GENOMIC DNA]</scope>
</reference>
<accession>A0A1G2BW69</accession>
<comment type="caution">
    <text evidence="2">The sequence shown here is derived from an EMBL/GenBank/DDBJ whole genome shotgun (WGS) entry which is preliminary data.</text>
</comment>
<name>A0A1G2BW69_9BACT</name>
<dbReference type="AlphaFoldDB" id="A0A1G2BW69"/>
<dbReference type="EMBL" id="MHKQ01000025">
    <property type="protein sequence ID" value="OGY93261.1"/>
    <property type="molecule type" value="Genomic_DNA"/>
</dbReference>
<protein>
    <submittedName>
        <fullName evidence="2">Uncharacterized protein</fullName>
    </submittedName>
</protein>
<organism evidence="2 3">
    <name type="scientific">Candidatus Komeilibacteria bacterium RIFOXYC1_FULL_37_11</name>
    <dbReference type="NCBI Taxonomy" id="1798555"/>
    <lineage>
        <taxon>Bacteria</taxon>
        <taxon>Candidatus Komeiliibacteriota</taxon>
    </lineage>
</organism>
<sequence length="145" mass="16420">MFNYSIKIKIFLIGLLIISIVVLIFLISINKSRGRDLYRVSQAKVLATSLERYFDKNYAYPELVQTNITAIKIVTEKGVNQVGDYLYFQGPAKLLEEGTLVSSPSRYVIEFTLENSWDLWGISSSAGGTCRISNYLQMVCRSQDS</sequence>
<keyword evidence="1" id="KW-0472">Membrane</keyword>
<keyword evidence="1" id="KW-1133">Transmembrane helix</keyword>